<comment type="similarity">
    <text evidence="1 2">Belongs to the small heat shock protein (HSP20) family.</text>
</comment>
<evidence type="ECO:0000259" key="4">
    <source>
        <dbReference type="PROSITE" id="PS01031"/>
    </source>
</evidence>
<proteinExistence type="inferred from homology"/>
<feature type="compositionally biased region" description="Basic and acidic residues" evidence="3">
    <location>
        <begin position="1"/>
        <end position="15"/>
    </location>
</feature>
<feature type="region of interest" description="Disordered" evidence="3">
    <location>
        <begin position="68"/>
        <end position="99"/>
    </location>
</feature>
<evidence type="ECO:0000256" key="2">
    <source>
        <dbReference type="RuleBase" id="RU003616"/>
    </source>
</evidence>
<feature type="region of interest" description="Disordered" evidence="3">
    <location>
        <begin position="1"/>
        <end position="24"/>
    </location>
</feature>
<evidence type="ECO:0000313" key="5">
    <source>
        <dbReference type="EMBL" id="KXB04935.1"/>
    </source>
</evidence>
<dbReference type="SUPFAM" id="SSF49764">
    <property type="entry name" value="HSP20-like chaperones"/>
    <property type="match status" value="1"/>
</dbReference>
<feature type="compositionally biased region" description="Basic and acidic residues" evidence="3">
    <location>
        <begin position="84"/>
        <end position="99"/>
    </location>
</feature>
<evidence type="ECO:0000256" key="1">
    <source>
        <dbReference type="PROSITE-ProRule" id="PRU00285"/>
    </source>
</evidence>
<dbReference type="EMBL" id="LHYB01000006">
    <property type="protein sequence ID" value="KXB04935.1"/>
    <property type="molecule type" value="Genomic_DNA"/>
</dbReference>
<feature type="domain" description="SHSP" evidence="4">
    <location>
        <begin position="92"/>
        <end position="188"/>
    </location>
</feature>
<dbReference type="AlphaFoldDB" id="A0A133VES7"/>
<sequence length="188" mass="22348">MLKEMEHGFRPFEERESFEEEFEDPLEKMMKRFEETPEEFEELIKEEETPSGRIRRYGPFVYGFSYSKRPGEEPEFQEFGNIKPGERGEIEPTPRGEREPLTEVVDMEDKYEVTVEVPGVKKDEIDLSATEDSMEIKTTGERKYRKELFFEDSIDPDKIDANFKYGILYVDVEKKEEEEKEGKKIEVK</sequence>
<accession>A0A133VES7</accession>
<reference evidence="5 6" key="1">
    <citation type="journal article" date="2016" name="Sci. Rep.">
        <title>Metabolic traits of an uncultured archaeal lineage -MSBL1- from brine pools of the Red Sea.</title>
        <authorList>
            <person name="Mwirichia R."/>
            <person name="Alam I."/>
            <person name="Rashid M."/>
            <person name="Vinu M."/>
            <person name="Ba-Alawi W."/>
            <person name="Anthony Kamau A."/>
            <person name="Kamanda Ngugi D."/>
            <person name="Goker M."/>
            <person name="Klenk H.P."/>
            <person name="Bajic V."/>
            <person name="Stingl U."/>
        </authorList>
    </citation>
    <scope>NUCLEOTIDE SEQUENCE [LARGE SCALE GENOMIC DNA]</scope>
    <source>
        <strain evidence="5">SCGC-AAA261O19</strain>
    </source>
</reference>
<protein>
    <recommendedName>
        <fullName evidence="4">SHSP domain-containing protein</fullName>
    </recommendedName>
</protein>
<comment type="caution">
    <text evidence="5">The sequence shown here is derived from an EMBL/GenBank/DDBJ whole genome shotgun (WGS) entry which is preliminary data.</text>
</comment>
<dbReference type="PROSITE" id="PS01031">
    <property type="entry name" value="SHSP"/>
    <property type="match status" value="1"/>
</dbReference>
<dbReference type="Proteomes" id="UP000070076">
    <property type="component" value="Unassembled WGS sequence"/>
</dbReference>
<dbReference type="InterPro" id="IPR008978">
    <property type="entry name" value="HSP20-like_chaperone"/>
</dbReference>
<dbReference type="Pfam" id="PF00011">
    <property type="entry name" value="HSP20"/>
    <property type="match status" value="1"/>
</dbReference>
<name>A0A133VES7_9EURY</name>
<dbReference type="Gene3D" id="2.60.40.790">
    <property type="match status" value="1"/>
</dbReference>
<evidence type="ECO:0000256" key="3">
    <source>
        <dbReference type="SAM" id="MobiDB-lite"/>
    </source>
</evidence>
<keyword evidence="6" id="KW-1185">Reference proteome</keyword>
<organism evidence="5 6">
    <name type="scientific">candidate division MSBL1 archaeon SCGC-AAA261O19</name>
    <dbReference type="NCBI Taxonomy" id="1698277"/>
    <lineage>
        <taxon>Archaea</taxon>
        <taxon>Methanobacteriati</taxon>
        <taxon>Methanobacteriota</taxon>
        <taxon>candidate division MSBL1</taxon>
    </lineage>
</organism>
<dbReference type="CDD" id="cd06464">
    <property type="entry name" value="ACD_sHsps-like"/>
    <property type="match status" value="1"/>
</dbReference>
<evidence type="ECO:0000313" key="6">
    <source>
        <dbReference type="Proteomes" id="UP000070076"/>
    </source>
</evidence>
<gene>
    <name evidence="5" type="ORF">AKJ48_00890</name>
</gene>
<dbReference type="InterPro" id="IPR002068">
    <property type="entry name" value="A-crystallin/Hsp20_dom"/>
</dbReference>